<dbReference type="InterPro" id="IPR020046">
    <property type="entry name" value="5-3_exonucl_a-hlix_arch_N"/>
</dbReference>
<dbReference type="InterPro" id="IPR002298">
    <property type="entry name" value="DNA_polymerase_A"/>
</dbReference>
<keyword evidence="11 16" id="KW-0239">DNA-directed DNA polymerase</keyword>
<evidence type="ECO:0000256" key="14">
    <source>
        <dbReference type="ARBA" id="ARBA00049244"/>
    </source>
</evidence>
<dbReference type="Pfam" id="PF02739">
    <property type="entry name" value="5_3_exonuc_N"/>
    <property type="match status" value="1"/>
</dbReference>
<comment type="catalytic activity">
    <reaction evidence="14 16">
        <text>DNA(n) + a 2'-deoxyribonucleoside 5'-triphosphate = DNA(n+1) + diphosphate</text>
        <dbReference type="Rhea" id="RHEA:22508"/>
        <dbReference type="Rhea" id="RHEA-COMP:17339"/>
        <dbReference type="Rhea" id="RHEA-COMP:17340"/>
        <dbReference type="ChEBI" id="CHEBI:33019"/>
        <dbReference type="ChEBI" id="CHEBI:61560"/>
        <dbReference type="ChEBI" id="CHEBI:173112"/>
        <dbReference type="EC" id="2.7.7.7"/>
    </reaction>
</comment>
<evidence type="ECO:0000259" key="19">
    <source>
        <dbReference type="SMART" id="SM00482"/>
    </source>
</evidence>
<dbReference type="SMART" id="SM00474">
    <property type="entry name" value="35EXOc"/>
    <property type="match status" value="1"/>
</dbReference>
<proteinExistence type="inferred from homology"/>
<evidence type="ECO:0000256" key="8">
    <source>
        <dbReference type="ARBA" id="ARBA00022763"/>
    </source>
</evidence>
<reference evidence="20 21" key="1">
    <citation type="journal article" date="2016" name="Nat. Commun.">
        <title>Thousands of microbial genomes shed light on interconnected biogeochemical processes in an aquifer system.</title>
        <authorList>
            <person name="Anantharaman K."/>
            <person name="Brown C.T."/>
            <person name="Hug L.A."/>
            <person name="Sharon I."/>
            <person name="Castelle C.J."/>
            <person name="Probst A.J."/>
            <person name="Thomas B.C."/>
            <person name="Singh A."/>
            <person name="Wilkins M.J."/>
            <person name="Karaoz U."/>
            <person name="Brodie E.L."/>
            <person name="Williams K.H."/>
            <person name="Hubbard S.S."/>
            <person name="Banfield J.F."/>
        </authorList>
    </citation>
    <scope>NUCLEOTIDE SEQUENCE [LARGE SCALE GENOMIC DNA]</scope>
</reference>
<dbReference type="Gene3D" id="1.10.150.20">
    <property type="entry name" value="5' to 3' exonuclease, C-terminal subdomain"/>
    <property type="match status" value="2"/>
</dbReference>
<dbReference type="FunFam" id="1.10.150.20:FF:000002">
    <property type="entry name" value="DNA polymerase I"/>
    <property type="match status" value="1"/>
</dbReference>
<dbReference type="STRING" id="1798543.A2898_03590"/>
<evidence type="ECO:0000256" key="5">
    <source>
        <dbReference type="ARBA" id="ARBA00022695"/>
    </source>
</evidence>
<dbReference type="PANTHER" id="PTHR10133:SF27">
    <property type="entry name" value="DNA POLYMERASE NU"/>
    <property type="match status" value="1"/>
</dbReference>
<evidence type="ECO:0000256" key="3">
    <source>
        <dbReference type="ARBA" id="ARBA00020311"/>
    </source>
</evidence>
<comment type="similarity">
    <text evidence="1 16">Belongs to the DNA polymerase type-A family.</text>
</comment>
<dbReference type="InterPro" id="IPR036397">
    <property type="entry name" value="RNaseH_sf"/>
</dbReference>
<dbReference type="EC" id="2.7.7.7" evidence="2 15"/>
<evidence type="ECO:0000313" key="20">
    <source>
        <dbReference type="EMBL" id="OGY83342.1"/>
    </source>
</evidence>
<keyword evidence="8 16" id="KW-0227">DNA damage</keyword>
<dbReference type="InterPro" id="IPR001098">
    <property type="entry name" value="DNA-dir_DNA_pol_A_palm_dom"/>
</dbReference>
<dbReference type="EMBL" id="MHKE01000014">
    <property type="protein sequence ID" value="OGY83342.1"/>
    <property type="molecule type" value="Genomic_DNA"/>
</dbReference>
<keyword evidence="6 16" id="KW-0235">DNA replication</keyword>
<keyword evidence="13 16" id="KW-0234">DNA repair</keyword>
<evidence type="ECO:0000256" key="16">
    <source>
        <dbReference type="RuleBase" id="RU004460"/>
    </source>
</evidence>
<dbReference type="GO" id="GO:0008409">
    <property type="term" value="F:5'-3' exonuclease activity"/>
    <property type="evidence" value="ECO:0007669"/>
    <property type="project" value="UniProtKB-UniRule"/>
</dbReference>
<evidence type="ECO:0000256" key="10">
    <source>
        <dbReference type="ARBA" id="ARBA00022839"/>
    </source>
</evidence>
<dbReference type="SMART" id="SM00482">
    <property type="entry name" value="POLAc"/>
    <property type="match status" value="1"/>
</dbReference>
<keyword evidence="12 16" id="KW-0238">DNA-binding</keyword>
<sequence length="937" mass="105420">MAQKVKIFLIIDANAILHRSFHALPPLTSKDGIVVNAVYGFATTLLKAMKEFRPGYIAVAFDKKGPTFRHKEYAEYKATRVKAPQEFYDQIPIAHDLLDSFNIPIFELDGYEADDVIGTLAKKTEDKANVIIATGDMDALQLVDDNIRVFTLRKGVNDTVIYDAQAVKERYGFTPAQVIDYKALAGDSSDNIPGVKGVGEKTATELLKDFGDVETLYKELEKDSPKARKIKESVRTKLINDKKNAFMSKKLATIVCDAPVKFELENTAKKPFDERKVVTLFQKLGFKSLLERLPKAQMAMFEVPEKKKSEDQSPEAEQEVVYERITAHKKVEEFEIPKGTDAKYELVDTPGKFQAFLAKASKQTEMAVDTETTSLEPHSAKLLGVSFSWKDGEGYFIGMPIVSDKKIFAELQKLLENHAIKKIGHNIKYDYSVLKLAGIELAPIFFDTMVASYLTNAGTRQHSLDSIVFAEFGYRMVPIEALIGVGKKKISMEQVPQDKLSWYTCEDADFTWRMYGTLKKRLEKENLTGLFMSMELPLINVLAEMEMAGIEVDTGFLAILQKSTQKKLDKLTKSIYEHAGKEFNINSPLQLKEILFDELQISSDRIKRTKTGLSTAASELEKMKGEHPIIDDIVEYRELAKLQSTYIEALPKLVNEKTGRVHTSFNQAVAATGRLSSSDPNLQNIPIRSELGNEIRKAFVAGRGRRIVSADYSQIELRVVASLANDEKMIESFKKGEDIHKRTAADVYEVPIEEVTKEQRYAAKEVNFGVLYGMGVMGLASRKGITREHAREFIDKYFSVHHWIRDYIDSTKALAHNLGYVETLLGRRRYIPDINSGIQQVRAAAERMAVNMPVQGTAADLMKLAMITVQKGLPKVSPESKLLLQVHDELVLEVPQDDVSKVAKFITETMNSVYKLKVPVETEVSVGKNWGELEEYS</sequence>
<keyword evidence="7" id="KW-0540">Nuclease</keyword>
<dbReference type="Gene3D" id="1.20.1060.10">
    <property type="entry name" value="Taq DNA Polymerase, Chain T, domain 4"/>
    <property type="match status" value="1"/>
</dbReference>
<dbReference type="AlphaFoldDB" id="A0A1G2B2D2"/>
<evidence type="ECO:0000259" key="17">
    <source>
        <dbReference type="SMART" id="SM00474"/>
    </source>
</evidence>
<keyword evidence="9 16" id="KW-0378">Hydrolase</keyword>
<dbReference type="InterPro" id="IPR012337">
    <property type="entry name" value="RNaseH-like_sf"/>
</dbReference>
<dbReference type="PROSITE" id="PS00447">
    <property type="entry name" value="DNA_POLYMERASE_A"/>
    <property type="match status" value="1"/>
</dbReference>
<dbReference type="InterPro" id="IPR018320">
    <property type="entry name" value="DNA_polymerase_1"/>
</dbReference>
<dbReference type="SMART" id="SM00475">
    <property type="entry name" value="53EXOc"/>
    <property type="match status" value="1"/>
</dbReference>
<dbReference type="FunFam" id="1.20.1060.10:FF:000001">
    <property type="entry name" value="DNA polymerase I"/>
    <property type="match status" value="1"/>
</dbReference>
<dbReference type="CDD" id="cd08637">
    <property type="entry name" value="DNA_pol_A_pol_I_C"/>
    <property type="match status" value="1"/>
</dbReference>
<dbReference type="PANTHER" id="PTHR10133">
    <property type="entry name" value="DNA POLYMERASE I"/>
    <property type="match status" value="1"/>
</dbReference>
<evidence type="ECO:0000256" key="9">
    <source>
        <dbReference type="ARBA" id="ARBA00022801"/>
    </source>
</evidence>
<dbReference type="FunFam" id="3.40.50.1010:FF:000001">
    <property type="entry name" value="DNA polymerase I"/>
    <property type="match status" value="1"/>
</dbReference>
<evidence type="ECO:0000256" key="15">
    <source>
        <dbReference type="NCBIfam" id="TIGR00593"/>
    </source>
</evidence>
<feature type="domain" description="DNA-directed DNA polymerase family A palm" evidence="19">
    <location>
        <begin position="692"/>
        <end position="898"/>
    </location>
</feature>
<evidence type="ECO:0000256" key="2">
    <source>
        <dbReference type="ARBA" id="ARBA00012417"/>
    </source>
</evidence>
<evidence type="ECO:0000256" key="11">
    <source>
        <dbReference type="ARBA" id="ARBA00022932"/>
    </source>
</evidence>
<dbReference type="SUPFAM" id="SSF53098">
    <property type="entry name" value="Ribonuclease H-like"/>
    <property type="match status" value="1"/>
</dbReference>
<dbReference type="GO" id="GO:0008408">
    <property type="term" value="F:3'-5' exonuclease activity"/>
    <property type="evidence" value="ECO:0007669"/>
    <property type="project" value="UniProtKB-UniRule"/>
</dbReference>
<dbReference type="InterPro" id="IPR002562">
    <property type="entry name" value="3'-5'_exonuclease_dom"/>
</dbReference>
<dbReference type="FunFam" id="1.10.150.20:FF:000003">
    <property type="entry name" value="DNA polymerase I"/>
    <property type="match status" value="1"/>
</dbReference>
<dbReference type="SUPFAM" id="SSF56672">
    <property type="entry name" value="DNA/RNA polymerases"/>
    <property type="match status" value="1"/>
</dbReference>
<accession>A0A1G2B2D2</accession>
<dbReference type="InterPro" id="IPR043502">
    <property type="entry name" value="DNA/RNA_pol_sf"/>
</dbReference>
<dbReference type="NCBIfam" id="TIGR00593">
    <property type="entry name" value="pola"/>
    <property type="match status" value="1"/>
</dbReference>
<dbReference type="SUPFAM" id="SSF88723">
    <property type="entry name" value="PIN domain-like"/>
    <property type="match status" value="1"/>
</dbReference>
<dbReference type="SMART" id="SM00279">
    <property type="entry name" value="HhH2"/>
    <property type="match status" value="1"/>
</dbReference>
<dbReference type="InterPro" id="IPR019760">
    <property type="entry name" value="DNA-dir_DNA_pol_A_CS"/>
</dbReference>
<feature type="domain" description="3'-5' exonuclease" evidence="17">
    <location>
        <begin position="344"/>
        <end position="523"/>
    </location>
</feature>
<dbReference type="Gene3D" id="3.40.50.1010">
    <property type="entry name" value="5'-nuclease"/>
    <property type="match status" value="1"/>
</dbReference>
<evidence type="ECO:0000256" key="4">
    <source>
        <dbReference type="ARBA" id="ARBA00022679"/>
    </source>
</evidence>
<dbReference type="InterPro" id="IPR020045">
    <property type="entry name" value="DNA_polI_H3TH"/>
</dbReference>
<comment type="caution">
    <text evidence="20">The sequence shown here is derived from an EMBL/GenBank/DDBJ whole genome shotgun (WGS) entry which is preliminary data.</text>
</comment>
<evidence type="ECO:0000259" key="18">
    <source>
        <dbReference type="SMART" id="SM00475"/>
    </source>
</evidence>
<organism evidence="20 21">
    <name type="scientific">Candidatus Kerfeldbacteria bacterium RIFCSPLOWO2_01_FULL_48_11</name>
    <dbReference type="NCBI Taxonomy" id="1798543"/>
    <lineage>
        <taxon>Bacteria</taxon>
        <taxon>Candidatus Kerfeldiibacteriota</taxon>
    </lineage>
</organism>
<dbReference type="InterPro" id="IPR002421">
    <property type="entry name" value="5-3_exonuclease"/>
</dbReference>
<evidence type="ECO:0000256" key="6">
    <source>
        <dbReference type="ARBA" id="ARBA00022705"/>
    </source>
</evidence>
<dbReference type="Gene3D" id="3.30.420.10">
    <property type="entry name" value="Ribonuclease H-like superfamily/Ribonuclease H"/>
    <property type="match status" value="1"/>
</dbReference>
<dbReference type="NCBIfam" id="NF004397">
    <property type="entry name" value="PRK05755.1"/>
    <property type="match status" value="1"/>
</dbReference>
<gene>
    <name evidence="16" type="primary">polA</name>
    <name evidence="20" type="ORF">A2898_03590</name>
</gene>
<dbReference type="SUPFAM" id="SSF47807">
    <property type="entry name" value="5' to 3' exonuclease, C-terminal subdomain"/>
    <property type="match status" value="1"/>
</dbReference>
<dbReference type="Pfam" id="PF01367">
    <property type="entry name" value="5_3_exonuc"/>
    <property type="match status" value="1"/>
</dbReference>
<protein>
    <recommendedName>
        <fullName evidence="3 15">DNA polymerase I</fullName>
        <ecNumber evidence="2 15">2.7.7.7</ecNumber>
    </recommendedName>
</protein>
<dbReference type="PRINTS" id="PR00868">
    <property type="entry name" value="DNAPOLI"/>
</dbReference>
<evidence type="ECO:0000256" key="12">
    <source>
        <dbReference type="ARBA" id="ARBA00023125"/>
    </source>
</evidence>
<feature type="domain" description="5'-3' exonuclease" evidence="18">
    <location>
        <begin position="5"/>
        <end position="270"/>
    </location>
</feature>
<dbReference type="InterPro" id="IPR029060">
    <property type="entry name" value="PIN-like_dom_sf"/>
</dbReference>
<dbReference type="Gene3D" id="3.30.70.370">
    <property type="match status" value="1"/>
</dbReference>
<keyword evidence="5 16" id="KW-0548">Nucleotidyltransferase</keyword>
<dbReference type="GO" id="GO:0006261">
    <property type="term" value="P:DNA-templated DNA replication"/>
    <property type="evidence" value="ECO:0007669"/>
    <property type="project" value="UniProtKB-UniRule"/>
</dbReference>
<dbReference type="InterPro" id="IPR008918">
    <property type="entry name" value="HhH2"/>
</dbReference>
<evidence type="ECO:0000313" key="21">
    <source>
        <dbReference type="Proteomes" id="UP000179164"/>
    </source>
</evidence>
<dbReference type="GO" id="GO:0006302">
    <property type="term" value="P:double-strand break repair"/>
    <property type="evidence" value="ECO:0007669"/>
    <property type="project" value="TreeGrafter"/>
</dbReference>
<evidence type="ECO:0000256" key="1">
    <source>
        <dbReference type="ARBA" id="ARBA00007705"/>
    </source>
</evidence>
<evidence type="ECO:0000256" key="7">
    <source>
        <dbReference type="ARBA" id="ARBA00022722"/>
    </source>
</evidence>
<dbReference type="Pfam" id="PF01612">
    <property type="entry name" value="DNA_pol_A_exo1"/>
    <property type="match status" value="1"/>
</dbReference>
<dbReference type="GO" id="GO:0003887">
    <property type="term" value="F:DNA-directed DNA polymerase activity"/>
    <property type="evidence" value="ECO:0007669"/>
    <property type="project" value="UniProtKB-UniRule"/>
</dbReference>
<dbReference type="Proteomes" id="UP000179164">
    <property type="component" value="Unassembled WGS sequence"/>
</dbReference>
<comment type="function">
    <text evidence="16">In addition to polymerase activity, this DNA polymerase exhibits 3'-5' and 5'-3' exonuclease activity.</text>
</comment>
<name>A0A1G2B2D2_9BACT</name>
<dbReference type="CDD" id="cd09898">
    <property type="entry name" value="H3TH_53EXO"/>
    <property type="match status" value="1"/>
</dbReference>
<dbReference type="GO" id="GO:0003677">
    <property type="term" value="F:DNA binding"/>
    <property type="evidence" value="ECO:0007669"/>
    <property type="project" value="UniProtKB-UniRule"/>
</dbReference>
<keyword evidence="10 16" id="KW-0269">Exonuclease</keyword>
<dbReference type="CDD" id="cd06139">
    <property type="entry name" value="DNA_polA_I_Ecoli_like_exo"/>
    <property type="match status" value="1"/>
</dbReference>
<dbReference type="Pfam" id="PF00476">
    <property type="entry name" value="DNA_pol_A"/>
    <property type="match status" value="1"/>
</dbReference>
<dbReference type="CDD" id="cd09859">
    <property type="entry name" value="PIN_53EXO"/>
    <property type="match status" value="1"/>
</dbReference>
<dbReference type="InterPro" id="IPR036279">
    <property type="entry name" value="5-3_exonuclease_C_sf"/>
</dbReference>
<evidence type="ECO:0000256" key="13">
    <source>
        <dbReference type="ARBA" id="ARBA00023204"/>
    </source>
</evidence>
<keyword evidence="4 16" id="KW-0808">Transferase</keyword>